<dbReference type="InterPro" id="IPR039365">
    <property type="entry name" value="IS701-like"/>
</dbReference>
<feature type="compositionally biased region" description="Polar residues" evidence="1">
    <location>
        <begin position="431"/>
        <end position="445"/>
    </location>
</feature>
<dbReference type="Pfam" id="PF13546">
    <property type="entry name" value="DDE_5"/>
    <property type="match status" value="1"/>
</dbReference>
<dbReference type="PANTHER" id="PTHR33627:SF1">
    <property type="entry name" value="TRANSPOSASE"/>
    <property type="match status" value="1"/>
</dbReference>
<protein>
    <submittedName>
        <fullName evidence="3">IS701 family transposase</fullName>
    </submittedName>
</protein>
<gene>
    <name evidence="3" type="ORF">J8F10_05580</name>
</gene>
<dbReference type="Proteomes" id="UP000676565">
    <property type="component" value="Unassembled WGS sequence"/>
</dbReference>
<dbReference type="EMBL" id="JAGKQQ010000001">
    <property type="protein sequence ID" value="MBP3954754.1"/>
    <property type="molecule type" value="Genomic_DNA"/>
</dbReference>
<feature type="region of interest" description="Disordered" evidence="1">
    <location>
        <begin position="409"/>
        <end position="455"/>
    </location>
</feature>
<evidence type="ECO:0000313" key="4">
    <source>
        <dbReference type="Proteomes" id="UP000676565"/>
    </source>
</evidence>
<dbReference type="InterPro" id="IPR012337">
    <property type="entry name" value="RNaseH-like_sf"/>
</dbReference>
<sequence length="455" mass="50596">MKTFTPDLDPAVLERLREYASRFVPDFPQSKPARWAGVYLQGLLLDGERKSIEPLSHRVVLPPELTTNDPEQALQQFVNQSPWDDRKVLTRYRALMAEPFGSPEGVFVVDDTSFPKRGRHSVGVQHQYCGALGKQANCQVAVTLHYSGPRGHFPLTVRLHLPESWTTDTTRMDAAGVPEEFRSPKTKGQLALELLDQARAEGIAGNAVVADAGYGNSGAFREGLAVRGLRYVIGVVPSTVVFAQQPHWVRPPRARRGRVSDRWALAAGSPRPVAVGELAKGLPLRRVSWRQGTKGRLSARFAWVRVWPGADWHRGVSAQPAPAWLLVESRDDGEIQYALSNLAPNTSRLKAVRLWKQRWRVEQGHQQMKEELGLDHFEGRSWRGFHHHAAMVLLAYGFLLLEHKRPFLPEPTGSGKKGRPNAPSRYRASVAPSSGCSDRSPNPTAHTAAASTHDY</sequence>
<name>A0ABS5BM26_9BACT</name>
<dbReference type="NCBIfam" id="NF033540">
    <property type="entry name" value="transpos_IS701"/>
    <property type="match status" value="1"/>
</dbReference>
<evidence type="ECO:0000256" key="1">
    <source>
        <dbReference type="SAM" id="MobiDB-lite"/>
    </source>
</evidence>
<dbReference type="RefSeq" id="WP_210652870.1">
    <property type="nucleotide sequence ID" value="NZ_JAGKQQ010000001.1"/>
</dbReference>
<dbReference type="InterPro" id="IPR038721">
    <property type="entry name" value="IS701-like_DDE_dom"/>
</dbReference>
<dbReference type="PANTHER" id="PTHR33627">
    <property type="entry name" value="TRANSPOSASE"/>
    <property type="match status" value="1"/>
</dbReference>
<accession>A0ABS5BM26</accession>
<keyword evidence="4" id="KW-1185">Reference proteome</keyword>
<evidence type="ECO:0000259" key="2">
    <source>
        <dbReference type="Pfam" id="PF13546"/>
    </source>
</evidence>
<feature type="domain" description="Transposase IS701-like DDE" evidence="2">
    <location>
        <begin position="23"/>
        <end position="296"/>
    </location>
</feature>
<reference evidence="3 4" key="1">
    <citation type="submission" date="2021-04" db="EMBL/GenBank/DDBJ databases">
        <authorList>
            <person name="Ivanova A."/>
        </authorList>
    </citation>
    <scope>NUCLEOTIDE SEQUENCE [LARGE SCALE GENOMIC DNA]</scope>
    <source>
        <strain evidence="3 4">G18</strain>
    </source>
</reference>
<proteinExistence type="predicted"/>
<comment type="caution">
    <text evidence="3">The sequence shown here is derived from an EMBL/GenBank/DDBJ whole genome shotgun (WGS) entry which is preliminary data.</text>
</comment>
<organism evidence="3 4">
    <name type="scientific">Gemmata palustris</name>
    <dbReference type="NCBI Taxonomy" id="2822762"/>
    <lineage>
        <taxon>Bacteria</taxon>
        <taxon>Pseudomonadati</taxon>
        <taxon>Planctomycetota</taxon>
        <taxon>Planctomycetia</taxon>
        <taxon>Gemmatales</taxon>
        <taxon>Gemmataceae</taxon>
        <taxon>Gemmata</taxon>
    </lineage>
</organism>
<evidence type="ECO:0000313" key="3">
    <source>
        <dbReference type="EMBL" id="MBP3954754.1"/>
    </source>
</evidence>
<dbReference type="SUPFAM" id="SSF53098">
    <property type="entry name" value="Ribonuclease H-like"/>
    <property type="match status" value="1"/>
</dbReference>